<dbReference type="Gene3D" id="1.20.58.100">
    <property type="entry name" value="Fumarate reductase/succinate dehydrogenase flavoprotein-like, C-terminal domain"/>
    <property type="match status" value="1"/>
</dbReference>
<comment type="cofactor">
    <cofactor evidence="1 12">
        <name>FAD</name>
        <dbReference type="ChEBI" id="CHEBI:57692"/>
    </cofactor>
</comment>
<keyword evidence="16" id="KW-1185">Reference proteome</keyword>
<evidence type="ECO:0000256" key="3">
    <source>
        <dbReference type="ARBA" id="ARBA00008562"/>
    </source>
</evidence>
<protein>
    <recommendedName>
        <fullName evidence="5 11">L-aspartate oxidase</fullName>
        <ecNumber evidence="4 11">1.4.3.16</ecNumber>
    </recommendedName>
</protein>
<feature type="domain" description="Fumarate reductase/succinate dehydrogenase flavoprotein-like C-terminal" evidence="14">
    <location>
        <begin position="435"/>
        <end position="547"/>
    </location>
</feature>
<evidence type="ECO:0000256" key="2">
    <source>
        <dbReference type="ARBA" id="ARBA00004950"/>
    </source>
</evidence>
<dbReference type="FunFam" id="3.90.700.10:FF:000002">
    <property type="entry name" value="L-aspartate oxidase"/>
    <property type="match status" value="1"/>
</dbReference>
<evidence type="ECO:0000256" key="11">
    <source>
        <dbReference type="NCBIfam" id="TIGR00551"/>
    </source>
</evidence>
<evidence type="ECO:0000256" key="10">
    <source>
        <dbReference type="ARBA" id="ARBA00048305"/>
    </source>
</evidence>
<dbReference type="InterPro" id="IPR005288">
    <property type="entry name" value="NadB"/>
</dbReference>
<proteinExistence type="inferred from homology"/>
<dbReference type="EC" id="1.4.3.16" evidence="4 11"/>
<evidence type="ECO:0000256" key="1">
    <source>
        <dbReference type="ARBA" id="ARBA00001974"/>
    </source>
</evidence>
<evidence type="ECO:0000313" key="15">
    <source>
        <dbReference type="EMBL" id="ACK64780.1"/>
    </source>
</evidence>
<dbReference type="PRINTS" id="PR00368">
    <property type="entry name" value="FADPNR"/>
</dbReference>
<dbReference type="PANTHER" id="PTHR42716:SF2">
    <property type="entry name" value="L-ASPARTATE OXIDASE, CHLOROPLASTIC"/>
    <property type="match status" value="1"/>
</dbReference>
<dbReference type="InterPro" id="IPR036188">
    <property type="entry name" value="FAD/NAD-bd_sf"/>
</dbReference>
<evidence type="ECO:0000313" key="16">
    <source>
        <dbReference type="Proteomes" id="UP000008204"/>
    </source>
</evidence>
<dbReference type="Pfam" id="PF00890">
    <property type="entry name" value="FAD_binding_2"/>
    <property type="match status" value="1"/>
</dbReference>
<keyword evidence="8 12" id="KW-0274">FAD</keyword>
<reference evidence="16" key="1">
    <citation type="journal article" date="2011" name="MBio">
        <title>Novel metabolic attributes of the genus Cyanothece, comprising a group of unicellular nitrogen-fixing Cyanobacteria.</title>
        <authorList>
            <person name="Bandyopadhyay A."/>
            <person name="Elvitigala T."/>
            <person name="Welsh E."/>
            <person name="Stockel J."/>
            <person name="Liberton M."/>
            <person name="Min H."/>
            <person name="Sherman L.A."/>
            <person name="Pakrasi H.B."/>
        </authorList>
    </citation>
    <scope>NUCLEOTIDE SEQUENCE [LARGE SCALE GENOMIC DNA]</scope>
    <source>
        <strain evidence="16">PCC 8801</strain>
    </source>
</reference>
<evidence type="ECO:0000256" key="12">
    <source>
        <dbReference type="RuleBase" id="RU362049"/>
    </source>
</evidence>
<dbReference type="HOGENOM" id="CLU_014312_3_0_3"/>
<dbReference type="SUPFAM" id="SSF56425">
    <property type="entry name" value="Succinate dehydrogenase/fumarate reductase flavoprotein, catalytic domain"/>
    <property type="match status" value="1"/>
</dbReference>
<evidence type="ECO:0000256" key="9">
    <source>
        <dbReference type="ARBA" id="ARBA00023002"/>
    </source>
</evidence>
<comment type="subcellular location">
    <subcellularLocation>
        <location evidence="12">Cytoplasm</location>
    </subcellularLocation>
</comment>
<dbReference type="eggNOG" id="COG0029">
    <property type="taxonomic scope" value="Bacteria"/>
</dbReference>
<dbReference type="Proteomes" id="UP000008204">
    <property type="component" value="Chromosome"/>
</dbReference>
<dbReference type="SUPFAM" id="SSF46977">
    <property type="entry name" value="Succinate dehydrogenase/fumarate reductase flavoprotein C-terminal domain"/>
    <property type="match status" value="1"/>
</dbReference>
<dbReference type="UniPathway" id="UPA00253">
    <property type="reaction ID" value="UER00326"/>
</dbReference>
<dbReference type="GO" id="GO:0008734">
    <property type="term" value="F:L-aspartate oxidase activity"/>
    <property type="evidence" value="ECO:0007669"/>
    <property type="project" value="UniProtKB-UniRule"/>
</dbReference>
<evidence type="ECO:0000259" key="13">
    <source>
        <dbReference type="Pfam" id="PF00890"/>
    </source>
</evidence>
<dbReference type="KEGG" id="cyp:PCC8801_0695"/>
<keyword evidence="9 12" id="KW-0560">Oxidoreductase</keyword>
<feature type="domain" description="FAD-dependent oxidoreductase 2 FAD-binding" evidence="13">
    <location>
        <begin position="17"/>
        <end position="389"/>
    </location>
</feature>
<evidence type="ECO:0000256" key="5">
    <source>
        <dbReference type="ARBA" id="ARBA00021901"/>
    </source>
</evidence>
<gene>
    <name evidence="15" type="ordered locus">PCC8801_0695</name>
</gene>
<dbReference type="GO" id="GO:0005737">
    <property type="term" value="C:cytoplasm"/>
    <property type="evidence" value="ECO:0007669"/>
    <property type="project" value="UniProtKB-SubCell"/>
</dbReference>
<dbReference type="EMBL" id="CP001287">
    <property type="protein sequence ID" value="ACK64780.1"/>
    <property type="molecule type" value="Genomic_DNA"/>
</dbReference>
<dbReference type="InterPro" id="IPR037099">
    <property type="entry name" value="Fum_R/Succ_DH_flav-like_C_sf"/>
</dbReference>
<dbReference type="PANTHER" id="PTHR42716">
    <property type="entry name" value="L-ASPARTATE OXIDASE"/>
    <property type="match status" value="1"/>
</dbReference>
<dbReference type="STRING" id="41431.PCC8801_0695"/>
<dbReference type="Pfam" id="PF02910">
    <property type="entry name" value="Succ_DH_flav_C"/>
    <property type="match status" value="1"/>
</dbReference>
<comment type="catalytic activity">
    <reaction evidence="10">
        <text>L-aspartate + O2 = iminosuccinate + H2O2</text>
        <dbReference type="Rhea" id="RHEA:25876"/>
        <dbReference type="ChEBI" id="CHEBI:15379"/>
        <dbReference type="ChEBI" id="CHEBI:16240"/>
        <dbReference type="ChEBI" id="CHEBI:29991"/>
        <dbReference type="ChEBI" id="CHEBI:77875"/>
        <dbReference type="EC" id="1.4.3.16"/>
    </reaction>
    <physiologicalReaction direction="left-to-right" evidence="10">
        <dbReference type="Rhea" id="RHEA:25877"/>
    </physiologicalReaction>
</comment>
<dbReference type="Gene3D" id="3.90.700.10">
    <property type="entry name" value="Succinate dehydrogenase/fumarate reductase flavoprotein, catalytic domain"/>
    <property type="match status" value="1"/>
</dbReference>
<keyword evidence="6 12" id="KW-0285">Flavoprotein</keyword>
<comment type="function">
    <text evidence="12">Catalyzes the oxidation of L-aspartate to iminoaspartate.</text>
</comment>
<evidence type="ECO:0000256" key="8">
    <source>
        <dbReference type="ARBA" id="ARBA00022827"/>
    </source>
</evidence>
<dbReference type="NCBIfam" id="NF005636">
    <property type="entry name" value="PRK07395.1"/>
    <property type="match status" value="1"/>
</dbReference>
<dbReference type="InterPro" id="IPR003953">
    <property type="entry name" value="FAD-dep_OxRdtase_2_FAD-bd"/>
</dbReference>
<name>B7JXM3_RIPO1</name>
<dbReference type="Gene3D" id="3.50.50.60">
    <property type="entry name" value="FAD/NAD(P)-binding domain"/>
    <property type="match status" value="1"/>
</dbReference>
<dbReference type="InterPro" id="IPR027477">
    <property type="entry name" value="Succ_DH/fumarate_Rdtase_cat_sf"/>
</dbReference>
<comment type="pathway">
    <text evidence="2 12">Cofactor biosynthesis; NAD(+) biosynthesis; iminoaspartate from L-aspartate (oxidase route): step 1/1.</text>
</comment>
<dbReference type="SUPFAM" id="SSF51905">
    <property type="entry name" value="FAD/NAD(P)-binding domain"/>
    <property type="match status" value="1"/>
</dbReference>
<comment type="similarity">
    <text evidence="3 12">Belongs to the FAD-dependent oxidoreductase 2 family. NadB subfamily.</text>
</comment>
<evidence type="ECO:0000256" key="7">
    <source>
        <dbReference type="ARBA" id="ARBA00022642"/>
    </source>
</evidence>
<evidence type="ECO:0000259" key="14">
    <source>
        <dbReference type="Pfam" id="PF02910"/>
    </source>
</evidence>
<organism evidence="15 16">
    <name type="scientific">Rippkaea orientalis (strain PCC 8801 / RF-1)</name>
    <name type="common">Cyanothece sp. (strain PCC 8801)</name>
    <dbReference type="NCBI Taxonomy" id="41431"/>
    <lineage>
        <taxon>Bacteria</taxon>
        <taxon>Bacillati</taxon>
        <taxon>Cyanobacteriota</taxon>
        <taxon>Cyanophyceae</taxon>
        <taxon>Oscillatoriophycideae</taxon>
        <taxon>Chroococcales</taxon>
        <taxon>Aphanothecaceae</taxon>
        <taxon>Rippkaea</taxon>
        <taxon>Rippkaea orientalis</taxon>
    </lineage>
</organism>
<dbReference type="GO" id="GO:0034628">
    <property type="term" value="P:'de novo' NAD+ biosynthetic process from L-aspartate"/>
    <property type="evidence" value="ECO:0007669"/>
    <property type="project" value="TreeGrafter"/>
</dbReference>
<dbReference type="NCBIfam" id="TIGR00551">
    <property type="entry name" value="nadB"/>
    <property type="match status" value="1"/>
</dbReference>
<keyword evidence="7 12" id="KW-0662">Pyridine nucleotide biosynthesis</keyword>
<dbReference type="AlphaFoldDB" id="B7JXM3"/>
<sequence>MAIANSVSSDILTNPFDILVVGSGAAGLYAALCLPQEYRVGLITKDTLKTGASDWAQGGIAAAIAPDDSPKFHLEDTLKAGVQLCDTKAVQFLVDQASSAINSLVQMGVAFDRQGTHLAMTLEAAHSHPRVLHAADTTGRAIVDTLTEKVLERPNIEIVSQAVALQLWIEHEECLGISVLYQEQIYWIRSGAVILATGGGGQVYAQTTNPSVSTGDGVALGWRGGAILRDIEFFQFHPTALTKPGAPRFLISEAVRGEGAHLIDRQGRRFAFDYHPNGELAPRDVVSRAIFSHLQKTATDPAHDPVYLDLRPIEPERIRRRFPNIIRVCQEWGIDLFCEPIPVAPAAHYWMGGVKVDLTNQTSIKGLYAIGETASTGVHGANRLASNSLLECLVFASQLSQLRVISPQNSDLPGIYPIEHQGHWTAEMDVIGSIRHDLPSLVWKSAGICREAAVLTSALEQVKLWRSQLEKLKISHYVLGLSPGQAVIFDSPLAPIQLKSCAETLNLLDIAYLILKSALFRQESRGGHYRIDYPQSSPEWIVHTLICGEQWWTGQVD</sequence>
<accession>B7JXM3</accession>
<dbReference type="GO" id="GO:0033765">
    <property type="term" value="F:steroid dehydrogenase activity, acting on the CH-CH group of donors"/>
    <property type="evidence" value="ECO:0007669"/>
    <property type="project" value="UniProtKB-ARBA"/>
</dbReference>
<evidence type="ECO:0000256" key="4">
    <source>
        <dbReference type="ARBA" id="ARBA00012173"/>
    </source>
</evidence>
<dbReference type="InterPro" id="IPR015939">
    <property type="entry name" value="Fum_Rdtase/Succ_DH_flav-like_C"/>
</dbReference>
<evidence type="ECO:0000256" key="6">
    <source>
        <dbReference type="ARBA" id="ARBA00022630"/>
    </source>
</evidence>